<accession>A0A2Z5ZAR9</accession>
<evidence type="ECO:0000256" key="5">
    <source>
        <dbReference type="ARBA" id="ARBA00023163"/>
    </source>
</evidence>
<protein>
    <recommendedName>
        <fullName evidence="7">DNA-directed RNA polymerase subunit</fullName>
        <ecNumber evidence="7">2.7.7.6</ecNumber>
    </recommendedName>
</protein>
<dbReference type="GO" id="GO:0006351">
    <property type="term" value="P:DNA-templated transcription"/>
    <property type="evidence" value="ECO:0007669"/>
    <property type="project" value="InterPro"/>
</dbReference>
<gene>
    <name evidence="9" type="primary">rpoC1</name>
</gene>
<comment type="similarity">
    <text evidence="7">Belongs to the RNA polymerase beta' chain family.</text>
</comment>
<dbReference type="Pfam" id="PF04983">
    <property type="entry name" value="RNA_pol_Rpb1_3"/>
    <property type="match status" value="1"/>
</dbReference>
<evidence type="ECO:0000313" key="9">
    <source>
        <dbReference type="EMBL" id="BBC77435.1"/>
    </source>
</evidence>
<keyword evidence="2 7" id="KW-0240">DNA-directed RNA polymerase</keyword>
<sequence length="716" mass="83011">MENYDYLKITLASPTQILKWSHKFLSNGNSIGEVLTTDTIDFKTFKIQNGGLFCQRIFGPVKSYKCACGKYKSFRNQKIICEQCGVEIINSQVRRYRMGYIKLRFPIFHFWYLKSKPNILGLLLEVEGLEKRLKTNIRGLNSAQKAIVFSQFWDKRIKNIKISSIIYAFSEDQIYVYGLHWQLEQYRKSRKKGYSNYSIVGAKRNKELEKKAKKINPILYEGPPISLTGSSLIYKELKALNINTEIFKTRCFILVCSKVLEKEKPFYFQHEWSEDWEYQRITKIKEEAIQRIRILENFKNTGSHPSWLALTILPVLAPDLRPILFLDNGVIIGSDLNEVYKLIIMRNNRVDDMIQLGMPGVFLKNERRAVQEAVDTLIDNKKRSIPYYGMHDSPLTSISDSLRGKTGRLRQNLLGKRVNFSGRSVIVVEPKLKLNQCGLPYEMALELFKPFIIYEFNKKNGTLFSQIKKLEIDFTLKKKDSVKIEEKKPKSKRIFFKTNLFQINKSEILPILLKILANHPIFLNRAPTLHKLGIQSFEPILVEGRAIKLHPSVCSAYNADFDGDQMGIHIPLTLEAQAESYNTMFAPYNLLSSATGEPTMTPTQDMILGCSYLTISNIKNLNGSNHYFSELEDVLKAYSQNRLELHSNIWVRYKEKKLNSLNILKVIKLKDNSYIEYYTNLQIRKNFAGKIIVQYLKTTTGKVILNYTIYKILNLL</sequence>
<dbReference type="Gene3D" id="4.10.860.120">
    <property type="entry name" value="RNA polymerase II, clamp domain"/>
    <property type="match status" value="1"/>
</dbReference>
<keyword evidence="5 7" id="KW-0804">Transcription</keyword>
<organism evidence="9">
    <name type="scientific">Nitzschia sp. PL3-2</name>
    <dbReference type="NCBI Taxonomy" id="2083271"/>
    <lineage>
        <taxon>Eukaryota</taxon>
        <taxon>Sar</taxon>
        <taxon>Stramenopiles</taxon>
        <taxon>Ochrophyta</taxon>
        <taxon>Bacillariophyta</taxon>
        <taxon>Bacillariophyceae</taxon>
        <taxon>Bacillariophycidae</taxon>
        <taxon>Bacillariales</taxon>
        <taxon>Bacillariaceae</taxon>
        <taxon>Nitzschia</taxon>
    </lineage>
</organism>
<dbReference type="AlphaFoldDB" id="A0A2Z5ZAR9"/>
<proteinExistence type="inferred from homology"/>
<reference evidence="9" key="1">
    <citation type="submission" date="2018-02" db="EMBL/GenBank/DDBJ databases">
        <title>Evolution and diversity of non-photosynthetic diatom plastid genomes.</title>
        <authorList>
            <person name="Kamikawa R."/>
            <person name="Ishii K."/>
        </authorList>
    </citation>
    <scope>NUCLEOTIDE SEQUENCE</scope>
    <source>
        <strain evidence="9">PL3-2</strain>
    </source>
</reference>
<dbReference type="EMBL" id="AP018504">
    <property type="protein sequence ID" value="BBC77435.1"/>
    <property type="molecule type" value="Genomic_DNA"/>
</dbReference>
<geneLocation type="plastid" evidence="9"/>
<evidence type="ECO:0000259" key="8">
    <source>
        <dbReference type="SMART" id="SM00663"/>
    </source>
</evidence>
<dbReference type="InterPro" id="IPR007066">
    <property type="entry name" value="RNA_pol_Rpb1_3"/>
</dbReference>
<evidence type="ECO:0000256" key="3">
    <source>
        <dbReference type="ARBA" id="ARBA00022679"/>
    </source>
</evidence>
<evidence type="ECO:0000256" key="4">
    <source>
        <dbReference type="ARBA" id="ARBA00022695"/>
    </source>
</evidence>
<dbReference type="SMART" id="SM00663">
    <property type="entry name" value="RPOLA_N"/>
    <property type="match status" value="1"/>
</dbReference>
<dbReference type="PANTHER" id="PTHR19376:SF54">
    <property type="entry name" value="DNA-DIRECTED RNA POLYMERASE SUBUNIT BETA"/>
    <property type="match status" value="1"/>
</dbReference>
<dbReference type="PANTHER" id="PTHR19376">
    <property type="entry name" value="DNA-DIRECTED RNA POLYMERASE"/>
    <property type="match status" value="1"/>
</dbReference>
<comment type="catalytic activity">
    <reaction evidence="6 7">
        <text>RNA(n) + a ribonucleoside 5'-triphosphate = RNA(n+1) + diphosphate</text>
        <dbReference type="Rhea" id="RHEA:21248"/>
        <dbReference type="Rhea" id="RHEA-COMP:14527"/>
        <dbReference type="Rhea" id="RHEA-COMP:17342"/>
        <dbReference type="ChEBI" id="CHEBI:33019"/>
        <dbReference type="ChEBI" id="CHEBI:61557"/>
        <dbReference type="ChEBI" id="CHEBI:140395"/>
        <dbReference type="EC" id="2.7.7.6"/>
    </reaction>
</comment>
<name>A0A2Z5ZAR9_9STRA</name>
<comment type="function">
    <text evidence="1 7">DNA-dependent RNA polymerase catalyzes the transcription of DNA into RNA using the four ribonucleoside triphosphates as substrates.</text>
</comment>
<dbReference type="Gene3D" id="2.40.40.20">
    <property type="match status" value="1"/>
</dbReference>
<dbReference type="GO" id="GO:0003677">
    <property type="term" value="F:DNA binding"/>
    <property type="evidence" value="ECO:0007669"/>
    <property type="project" value="InterPro"/>
</dbReference>
<dbReference type="InterPro" id="IPR006592">
    <property type="entry name" value="RNA_pol_N"/>
</dbReference>
<dbReference type="InterPro" id="IPR000722">
    <property type="entry name" value="RNA_pol_asu"/>
</dbReference>
<evidence type="ECO:0000256" key="1">
    <source>
        <dbReference type="ARBA" id="ARBA00004026"/>
    </source>
</evidence>
<dbReference type="Pfam" id="PF04997">
    <property type="entry name" value="RNA_pol_Rpb1_1"/>
    <property type="match status" value="1"/>
</dbReference>
<evidence type="ECO:0000256" key="7">
    <source>
        <dbReference type="RuleBase" id="RU004279"/>
    </source>
</evidence>
<keyword evidence="4 7" id="KW-0548">Nucleotidyltransferase</keyword>
<dbReference type="InterPro" id="IPR045867">
    <property type="entry name" value="DNA-dir_RpoC_beta_prime"/>
</dbReference>
<dbReference type="GO" id="GO:0003899">
    <property type="term" value="F:DNA-directed RNA polymerase activity"/>
    <property type="evidence" value="ECO:0007669"/>
    <property type="project" value="UniProtKB-EC"/>
</dbReference>
<dbReference type="GO" id="GO:0000428">
    <property type="term" value="C:DNA-directed RNA polymerase complex"/>
    <property type="evidence" value="ECO:0007669"/>
    <property type="project" value="UniProtKB-KW"/>
</dbReference>
<dbReference type="Pfam" id="PF00623">
    <property type="entry name" value="RNA_pol_Rpb1_2"/>
    <property type="match status" value="1"/>
</dbReference>
<dbReference type="InterPro" id="IPR007080">
    <property type="entry name" value="RNA_pol_Rpb1_1"/>
</dbReference>
<dbReference type="SUPFAM" id="SSF64484">
    <property type="entry name" value="beta and beta-prime subunits of DNA dependent RNA-polymerase"/>
    <property type="match status" value="1"/>
</dbReference>
<keyword evidence="3 7" id="KW-0808">Transferase</keyword>
<feature type="domain" description="RNA polymerase N-terminal" evidence="8">
    <location>
        <begin position="306"/>
        <end position="614"/>
    </location>
</feature>
<dbReference type="EC" id="2.7.7.6" evidence="7"/>
<dbReference type="InterPro" id="IPR044893">
    <property type="entry name" value="RNA_pol_Rpb1_clamp_domain"/>
</dbReference>
<keyword evidence="9" id="KW-0934">Plastid</keyword>
<evidence type="ECO:0000256" key="6">
    <source>
        <dbReference type="ARBA" id="ARBA00048552"/>
    </source>
</evidence>
<evidence type="ECO:0000256" key="2">
    <source>
        <dbReference type="ARBA" id="ARBA00022478"/>
    </source>
</evidence>
<dbReference type="Gene3D" id="1.10.274.100">
    <property type="entry name" value="RNA polymerase Rpb1, domain 3"/>
    <property type="match status" value="1"/>
</dbReference>
<dbReference type="InterPro" id="IPR042102">
    <property type="entry name" value="RNA_pol_Rpb1_3_sf"/>
</dbReference>